<dbReference type="Proteomes" id="UP000031368">
    <property type="component" value="Plasmid pRgalR602c"/>
</dbReference>
<geneLocation type="plasmid" evidence="2 3">
    <name>pRgalR602c</name>
</geneLocation>
<keyword evidence="3" id="KW-1185">Reference proteome</keyword>
<dbReference type="EMBL" id="CP006880">
    <property type="protein sequence ID" value="AJD46375.1"/>
    <property type="molecule type" value="Genomic_DNA"/>
</dbReference>
<dbReference type="CDD" id="cd00531">
    <property type="entry name" value="NTF2_like"/>
    <property type="match status" value="1"/>
</dbReference>
<gene>
    <name evidence="2" type="ORF">RGR602_PC02356</name>
</gene>
<dbReference type="SUPFAM" id="SSF54427">
    <property type="entry name" value="NTF2-like"/>
    <property type="match status" value="1"/>
</dbReference>
<keyword evidence="2" id="KW-0614">Plasmid</keyword>
<dbReference type="AlphaFoldDB" id="A0A0B4XI24"/>
<protein>
    <submittedName>
        <fullName evidence="2">NTF2 domain-containing protein</fullName>
    </submittedName>
</protein>
<evidence type="ECO:0000259" key="1">
    <source>
        <dbReference type="Pfam" id="PF12680"/>
    </source>
</evidence>
<dbReference type="InterPro" id="IPR032710">
    <property type="entry name" value="NTF2-like_dom_sf"/>
</dbReference>
<proteinExistence type="predicted"/>
<sequence>MTMPEPNIREIVKDANDRWNAAFNSKDSASIAALYTEDGTVLPHTHAIVKGRTAIADFWAGMISAGIKGHGIELLDAQDAGDIAYSSGKWWASGLGEDGKAMRYEGTVVTILRKQSDGSWKTCLHTWN</sequence>
<evidence type="ECO:0000313" key="3">
    <source>
        <dbReference type="Proteomes" id="UP000031368"/>
    </source>
</evidence>
<feature type="domain" description="SnoaL-like" evidence="1">
    <location>
        <begin position="18"/>
        <end position="120"/>
    </location>
</feature>
<organism evidence="2 3">
    <name type="scientific">Rhizobium gallicum bv. gallicum R602sp</name>
    <dbReference type="NCBI Taxonomy" id="1041138"/>
    <lineage>
        <taxon>Bacteria</taxon>
        <taxon>Pseudomonadati</taxon>
        <taxon>Pseudomonadota</taxon>
        <taxon>Alphaproteobacteria</taxon>
        <taxon>Hyphomicrobiales</taxon>
        <taxon>Rhizobiaceae</taxon>
        <taxon>Rhizobium/Agrobacterium group</taxon>
        <taxon>Rhizobium</taxon>
    </lineage>
</organism>
<reference evidence="2 3" key="1">
    <citation type="submission" date="2013-11" db="EMBL/GenBank/DDBJ databases">
        <title>Complete genome sequence of Rhizobium gallicum bv. gallicum R602.</title>
        <authorList>
            <person name="Bustos P."/>
            <person name="Santamaria R.I."/>
            <person name="Lozano L."/>
            <person name="Acosta J.L."/>
            <person name="Ormeno-Orrillo E."/>
            <person name="Rogel M.A."/>
            <person name="Romero D."/>
            <person name="Cevallos M.A."/>
            <person name="Martinez-Romero E."/>
            <person name="Gonzalez V."/>
        </authorList>
    </citation>
    <scope>NUCLEOTIDE SEQUENCE [LARGE SCALE GENOMIC DNA]</scope>
    <source>
        <strain evidence="2 3">R602</strain>
        <plasmid evidence="2 3">pRgalR602c</plasmid>
    </source>
</reference>
<dbReference type="Gene3D" id="3.10.450.50">
    <property type="match status" value="1"/>
</dbReference>
<dbReference type="InterPro" id="IPR037401">
    <property type="entry name" value="SnoaL-like"/>
</dbReference>
<dbReference type="Pfam" id="PF12680">
    <property type="entry name" value="SnoaL_2"/>
    <property type="match status" value="1"/>
</dbReference>
<dbReference type="HOGENOM" id="CLU_123208_0_0_5"/>
<name>A0A0B4XI24_9HYPH</name>
<dbReference type="InterPro" id="IPR011944">
    <property type="entry name" value="Steroid_delta5-4_isomerase"/>
</dbReference>
<evidence type="ECO:0000313" key="2">
    <source>
        <dbReference type="EMBL" id="AJD46375.1"/>
    </source>
</evidence>
<accession>A0A0B4XI24</accession>
<dbReference type="KEGG" id="rga:RGR602_PC02356"/>
<dbReference type="NCBIfam" id="TIGR02246">
    <property type="entry name" value="SgcJ/EcaC family oxidoreductase"/>
    <property type="match status" value="1"/>
</dbReference>